<dbReference type="AlphaFoldDB" id="A0A2M7V454"/>
<evidence type="ECO:0000313" key="2">
    <source>
        <dbReference type="Proteomes" id="UP000230078"/>
    </source>
</evidence>
<name>A0A2M7V454_9BACT</name>
<evidence type="ECO:0000313" key="1">
    <source>
        <dbReference type="EMBL" id="PIZ93311.1"/>
    </source>
</evidence>
<reference evidence="2" key="1">
    <citation type="submission" date="2017-09" db="EMBL/GenBank/DDBJ databases">
        <title>Depth-based differentiation of microbial function through sediment-hosted aquifers and enrichment of novel symbionts in the deep terrestrial subsurface.</title>
        <authorList>
            <person name="Probst A.J."/>
            <person name="Ladd B."/>
            <person name="Jarett J.K."/>
            <person name="Geller-Mcgrath D.E."/>
            <person name="Sieber C.M.K."/>
            <person name="Emerson J.B."/>
            <person name="Anantharaman K."/>
            <person name="Thomas B.C."/>
            <person name="Malmstrom R."/>
            <person name="Stieglmeier M."/>
            <person name="Klingl A."/>
            <person name="Woyke T."/>
            <person name="Ryan C.M."/>
            <person name="Banfield J.F."/>
        </authorList>
    </citation>
    <scope>NUCLEOTIDE SEQUENCE [LARGE SCALE GENOMIC DNA]</scope>
</reference>
<gene>
    <name evidence="1" type="ORF">COX83_02360</name>
</gene>
<comment type="caution">
    <text evidence="1">The sequence shown here is derived from an EMBL/GenBank/DDBJ whole genome shotgun (WGS) entry which is preliminary data.</text>
</comment>
<proteinExistence type="predicted"/>
<accession>A0A2M7V454</accession>
<sequence>MVVVLIVGGVVFWREQVGAPETDNSKVVMSIPKSVSIAEVDNIKVVTDNERKYNVSVPSNWKVTGIEDTLILDGISDAIVGSSGVSGEGCKVVIKPTDIQNLNQFFSKACESNFDCESYQINSFNENIEAVRLMGNFMGSGDVEYYLRSTSGGGFDRLTMVCSSQEDENVYRDDILSSFVRN</sequence>
<dbReference type="EMBL" id="PFPI01000030">
    <property type="protein sequence ID" value="PIZ93311.1"/>
    <property type="molecule type" value="Genomic_DNA"/>
</dbReference>
<dbReference type="Proteomes" id="UP000230078">
    <property type="component" value="Unassembled WGS sequence"/>
</dbReference>
<organism evidence="1 2">
    <name type="scientific">Candidatus Magasanikbacteria bacterium CG_4_10_14_0_2_um_filter_41_31</name>
    <dbReference type="NCBI Taxonomy" id="1974639"/>
    <lineage>
        <taxon>Bacteria</taxon>
        <taxon>Candidatus Magasanikiibacteriota</taxon>
    </lineage>
</organism>
<protein>
    <submittedName>
        <fullName evidence="1">Uncharacterized protein</fullName>
    </submittedName>
</protein>